<dbReference type="FunFam" id="1.10.10.440:FF:000002">
    <property type="entry name" value="pre-mRNA-processing factor 40 homolog A isoform X1"/>
    <property type="match status" value="1"/>
</dbReference>
<sequence>MAGPEGGGPPGAFTAGLPHLASGYIPTPAMANPPGLPPQMFSMPPPGFGVPGYVAPDGKPITTNGDPGLQMNGDDNSNSSVPLKKSDWTEHTAPDGRIYYYNAVTKCSLWEKPDELKTATELLLSKCPWKEYISENGKTYYHNVDTKESRWVIPDELQDLKARIAADEVKSITVPPLAGGGGPAMPAMPMGSAPIIPIPPALASGVSLSPVMGHHGTPPLNSKNSSALDQAMAATLATLGGGDAPSNKGSAPASRNGTPEPKVFKDKKEAIEAVKDLLRDHDVPSNASWEAAVKLIQHDPRYAVIKNLNERKQAFNAYKTQKLKEEKEGQRLRAKKAKEDLEEYLMNNPRMTSLTKYYRCEEMYGVLDVWKNVSEHDRRDIYEDVIFNLAKKEKEEAKALKKRNMKSLAEILDSMTNISYRSTWQEAQQMLIENPAFADDAELLAMDKEDALIVFEDHIRELQKEEEEEKERDKRRLKRQHRKNRDAFITLLDELHEQGKLTSMSLWVELYPIISADLRFSAMLGQGGSSPLDLFKFYVEDLKSRFHDEKKIIKEILKEKNFDVQVTTSFETFATVVCDDRRSATLDAGNVKLTYNALLEKAEAREQQRQKEEARKFRKLEAAFKQLIRSSDITYDTPWEEARLKLEGDKAFEAITLESERVRIYKEFQHENEEACGHHHIRPKKSKKAKSKKKKSNSRSRSRSFSEEEDEHGKRKKRKRRSRSRSESHSSSDSERHLSKKSRRKKAKKRKGRSRSLSLQRSGSDELEGSRSKPVPLDGDPNSDTSGFPPEVDISKDNPDSPAKDESKEEGEHTDRASEEKELTEEELQNQRMLLLKQLEQQED</sequence>
<dbReference type="SUPFAM" id="SSF81698">
    <property type="entry name" value="FF domain"/>
    <property type="match status" value="5"/>
</dbReference>
<feature type="domain" description="FF" evidence="9">
    <location>
        <begin position="610"/>
        <end position="671"/>
    </location>
</feature>
<dbReference type="SUPFAM" id="SSF51045">
    <property type="entry name" value="WW domain"/>
    <property type="match status" value="2"/>
</dbReference>
<feature type="coiled-coil region" evidence="6">
    <location>
        <begin position="320"/>
        <end position="347"/>
    </location>
</feature>
<feature type="region of interest" description="Disordered" evidence="7">
    <location>
        <begin position="238"/>
        <end position="262"/>
    </location>
</feature>
<evidence type="ECO:0000256" key="3">
    <source>
        <dbReference type="ARBA" id="ARBA00022737"/>
    </source>
</evidence>
<dbReference type="FunFam" id="1.10.10.440:FF:000013">
    <property type="entry name" value="pre-mRNA-processing protein 40A isoform X1"/>
    <property type="match status" value="1"/>
</dbReference>
<dbReference type="SMART" id="SM00441">
    <property type="entry name" value="FF"/>
    <property type="match status" value="4"/>
</dbReference>
<dbReference type="PROSITE" id="PS50020">
    <property type="entry name" value="WW_DOMAIN_2"/>
    <property type="match status" value="2"/>
</dbReference>
<keyword evidence="6" id="KW-0175">Coiled coil</keyword>
<evidence type="ECO:0000259" key="9">
    <source>
        <dbReference type="PROSITE" id="PS51676"/>
    </source>
</evidence>
<feature type="compositionally biased region" description="Basic residues" evidence="7">
    <location>
        <begin position="714"/>
        <end position="723"/>
    </location>
</feature>
<dbReference type="InterPro" id="IPR036517">
    <property type="entry name" value="FF_domain_sf"/>
</dbReference>
<protein>
    <submittedName>
        <fullName evidence="11 12">Pre-mRNA-processing factor 40 homolog A isoform X1</fullName>
    </submittedName>
</protein>
<feature type="domain" description="FF" evidence="9">
    <location>
        <begin position="394"/>
        <end position="461"/>
    </location>
</feature>
<dbReference type="GO" id="GO:0003723">
    <property type="term" value="F:RNA binding"/>
    <property type="evidence" value="ECO:0007669"/>
    <property type="project" value="TreeGrafter"/>
</dbReference>
<dbReference type="GO" id="GO:0071004">
    <property type="term" value="C:U2-type prespliceosome"/>
    <property type="evidence" value="ECO:0007669"/>
    <property type="project" value="TreeGrafter"/>
</dbReference>
<feature type="region of interest" description="Disordered" evidence="7">
    <location>
        <begin position="58"/>
        <end position="88"/>
    </location>
</feature>
<dbReference type="RefSeq" id="XP_026293893.1">
    <property type="nucleotide sequence ID" value="XM_026438108.2"/>
</dbReference>
<dbReference type="GO" id="GO:0045292">
    <property type="term" value="P:mRNA cis splicing, via spliceosome"/>
    <property type="evidence" value="ECO:0007669"/>
    <property type="project" value="InterPro"/>
</dbReference>
<dbReference type="Proteomes" id="UP000504606">
    <property type="component" value="Unplaced"/>
</dbReference>
<feature type="compositionally biased region" description="Basic and acidic residues" evidence="7">
    <location>
        <begin position="724"/>
        <end position="737"/>
    </location>
</feature>
<dbReference type="KEGG" id="foc:113217989"/>
<dbReference type="InterPro" id="IPR036020">
    <property type="entry name" value="WW_dom_sf"/>
</dbReference>
<feature type="region of interest" description="Disordered" evidence="7">
    <location>
        <begin position="674"/>
        <end position="844"/>
    </location>
</feature>
<evidence type="ECO:0000313" key="11">
    <source>
        <dbReference type="RefSeq" id="XP_026293893.1"/>
    </source>
</evidence>
<feature type="compositionally biased region" description="Basic residues" evidence="7">
    <location>
        <begin position="678"/>
        <end position="702"/>
    </location>
</feature>
<dbReference type="OrthoDB" id="187617at2759"/>
<dbReference type="InterPro" id="IPR001202">
    <property type="entry name" value="WW_dom"/>
</dbReference>
<dbReference type="PROSITE" id="PS01159">
    <property type="entry name" value="WW_DOMAIN_1"/>
    <property type="match status" value="1"/>
</dbReference>
<dbReference type="PROSITE" id="PS51676">
    <property type="entry name" value="FF"/>
    <property type="match status" value="4"/>
</dbReference>
<evidence type="ECO:0000313" key="10">
    <source>
        <dbReference type="Proteomes" id="UP000504606"/>
    </source>
</evidence>
<dbReference type="PANTHER" id="PTHR11864">
    <property type="entry name" value="PRE-MRNA-PROCESSING PROTEIN PRP40"/>
    <property type="match status" value="1"/>
</dbReference>
<feature type="compositionally biased region" description="Basic residues" evidence="7">
    <location>
        <begin position="738"/>
        <end position="754"/>
    </location>
</feature>
<keyword evidence="5" id="KW-0539">Nucleus</keyword>
<evidence type="ECO:0000313" key="12">
    <source>
        <dbReference type="RefSeq" id="XP_026293901.1"/>
    </source>
</evidence>
<dbReference type="Pfam" id="PF01846">
    <property type="entry name" value="FF"/>
    <property type="match status" value="4"/>
</dbReference>
<accession>A0A6J1TKN3</accession>
<reference evidence="11 12" key="1">
    <citation type="submission" date="2025-04" db="UniProtKB">
        <authorList>
            <consortium name="RefSeq"/>
        </authorList>
    </citation>
    <scope>IDENTIFICATION</scope>
    <source>
        <tissue evidence="11 12">Whole organism</tissue>
    </source>
</reference>
<feature type="coiled-coil region" evidence="6">
    <location>
        <begin position="448"/>
        <end position="484"/>
    </location>
</feature>
<keyword evidence="3" id="KW-0677">Repeat</keyword>
<feature type="compositionally biased region" description="Basic and acidic residues" evidence="7">
    <location>
        <begin position="793"/>
        <end position="821"/>
    </location>
</feature>
<dbReference type="CTD" id="33513"/>
<dbReference type="FunFam" id="1.10.10.440:FF:000003">
    <property type="entry name" value="Pre-mRNA processing factor 40 homolog A"/>
    <property type="match status" value="1"/>
</dbReference>
<feature type="domain" description="WW" evidence="8">
    <location>
        <begin position="128"/>
        <end position="156"/>
    </location>
</feature>
<evidence type="ECO:0000256" key="1">
    <source>
        <dbReference type="ARBA" id="ARBA00004123"/>
    </source>
</evidence>
<dbReference type="PANTHER" id="PTHR11864:SF0">
    <property type="entry name" value="PRP40 PRE-MRNA PROCESSING FACTOR 40 HOMOLOG A (YEAST)"/>
    <property type="match status" value="1"/>
</dbReference>
<dbReference type="Gene3D" id="1.10.10.440">
    <property type="entry name" value="FF domain"/>
    <property type="match status" value="5"/>
</dbReference>
<evidence type="ECO:0000259" key="8">
    <source>
        <dbReference type="PROSITE" id="PS50020"/>
    </source>
</evidence>
<dbReference type="GO" id="GO:0005685">
    <property type="term" value="C:U1 snRNP"/>
    <property type="evidence" value="ECO:0007669"/>
    <property type="project" value="TreeGrafter"/>
</dbReference>
<evidence type="ECO:0000256" key="5">
    <source>
        <dbReference type="ARBA" id="ARBA00023242"/>
    </source>
</evidence>
<dbReference type="InterPro" id="IPR002713">
    <property type="entry name" value="FF_domain"/>
</dbReference>
<keyword evidence="10" id="KW-1185">Reference proteome</keyword>
<dbReference type="SMART" id="SM00456">
    <property type="entry name" value="WW"/>
    <property type="match status" value="2"/>
</dbReference>
<comment type="subcellular location">
    <subcellularLocation>
        <location evidence="1">Nucleus</location>
    </subcellularLocation>
</comment>
<feature type="domain" description="WW" evidence="8">
    <location>
        <begin position="86"/>
        <end position="115"/>
    </location>
</feature>
<evidence type="ECO:0000256" key="2">
    <source>
        <dbReference type="ARBA" id="ARBA00022664"/>
    </source>
</evidence>
<evidence type="ECO:0000256" key="6">
    <source>
        <dbReference type="SAM" id="Coils"/>
    </source>
</evidence>
<dbReference type="Pfam" id="PF25432">
    <property type="entry name" value="FF_PRPF40A"/>
    <property type="match status" value="1"/>
</dbReference>
<dbReference type="AlphaFoldDB" id="A0A6J1TKN3"/>
<dbReference type="GeneID" id="113217989"/>
<dbReference type="Gene3D" id="2.20.70.10">
    <property type="match status" value="2"/>
</dbReference>
<dbReference type="Pfam" id="PF00397">
    <property type="entry name" value="WW"/>
    <property type="match status" value="2"/>
</dbReference>
<dbReference type="InterPro" id="IPR039726">
    <property type="entry name" value="Prp40-like"/>
</dbReference>
<feature type="domain" description="FF" evidence="9">
    <location>
        <begin position="267"/>
        <end position="321"/>
    </location>
</feature>
<feature type="compositionally biased region" description="Polar residues" evidence="7">
    <location>
        <begin position="247"/>
        <end position="257"/>
    </location>
</feature>
<keyword evidence="4" id="KW-0508">mRNA splicing</keyword>
<dbReference type="CDD" id="cd00201">
    <property type="entry name" value="WW"/>
    <property type="match status" value="2"/>
</dbReference>
<dbReference type="RefSeq" id="XP_026293901.1">
    <property type="nucleotide sequence ID" value="XM_026438116.2"/>
</dbReference>
<dbReference type="FunFam" id="2.20.70.10:FF:000050">
    <property type="entry name" value="pre-mRNA-processing factor 40 homolog B isoform X1"/>
    <property type="match status" value="1"/>
</dbReference>
<evidence type="ECO:0000256" key="7">
    <source>
        <dbReference type="SAM" id="MobiDB-lite"/>
    </source>
</evidence>
<name>A0A6J1TKN3_FRAOC</name>
<feature type="domain" description="FF" evidence="9">
    <location>
        <begin position="480"/>
        <end position="541"/>
    </location>
</feature>
<evidence type="ECO:0000256" key="4">
    <source>
        <dbReference type="ARBA" id="ARBA00023187"/>
    </source>
</evidence>
<keyword evidence="2" id="KW-0507">mRNA processing</keyword>
<organism evidence="10 11">
    <name type="scientific">Frankliniella occidentalis</name>
    <name type="common">Western flower thrips</name>
    <name type="synonym">Euthrips occidentalis</name>
    <dbReference type="NCBI Taxonomy" id="133901"/>
    <lineage>
        <taxon>Eukaryota</taxon>
        <taxon>Metazoa</taxon>
        <taxon>Ecdysozoa</taxon>
        <taxon>Arthropoda</taxon>
        <taxon>Hexapoda</taxon>
        <taxon>Insecta</taxon>
        <taxon>Pterygota</taxon>
        <taxon>Neoptera</taxon>
        <taxon>Paraneoptera</taxon>
        <taxon>Thysanoptera</taxon>
        <taxon>Terebrantia</taxon>
        <taxon>Thripoidea</taxon>
        <taxon>Thripidae</taxon>
        <taxon>Frankliniella</taxon>
    </lineage>
</organism>
<proteinExistence type="predicted"/>
<gene>
    <name evidence="11 12" type="primary">LOC113217989</name>
</gene>